<organism evidence="7 8">
    <name type="scientific">Bythopirellula goksoeyrii</name>
    <dbReference type="NCBI Taxonomy" id="1400387"/>
    <lineage>
        <taxon>Bacteria</taxon>
        <taxon>Pseudomonadati</taxon>
        <taxon>Planctomycetota</taxon>
        <taxon>Planctomycetia</taxon>
        <taxon>Pirellulales</taxon>
        <taxon>Lacipirellulaceae</taxon>
        <taxon>Bythopirellula</taxon>
    </lineage>
</organism>
<feature type="coiled-coil region" evidence="3">
    <location>
        <begin position="382"/>
        <end position="409"/>
    </location>
</feature>
<dbReference type="OrthoDB" id="127107at2"/>
<evidence type="ECO:0000256" key="3">
    <source>
        <dbReference type="SAM" id="Coils"/>
    </source>
</evidence>
<dbReference type="PANTHER" id="PTHR35889">
    <property type="entry name" value="CYCLOINULO-OLIGOSACCHARIDE FRUCTANOTRANSFERASE-RELATED"/>
    <property type="match status" value="1"/>
</dbReference>
<dbReference type="InterPro" id="IPR022655">
    <property type="entry name" value="DUF1553"/>
</dbReference>
<dbReference type="SMART" id="SM00560">
    <property type="entry name" value="LamGL"/>
    <property type="match status" value="1"/>
</dbReference>
<evidence type="ECO:0000256" key="4">
    <source>
        <dbReference type="SAM" id="MobiDB-lite"/>
    </source>
</evidence>
<evidence type="ECO:0000259" key="6">
    <source>
        <dbReference type="SMART" id="SM00560"/>
    </source>
</evidence>
<dbReference type="InterPro" id="IPR011444">
    <property type="entry name" value="DUF1549"/>
</dbReference>
<feature type="domain" description="LamG-like jellyroll fold" evidence="6">
    <location>
        <begin position="491"/>
        <end position="648"/>
    </location>
</feature>
<dbReference type="Pfam" id="PF07587">
    <property type="entry name" value="PSD1"/>
    <property type="match status" value="1"/>
</dbReference>
<dbReference type="Pfam" id="PF07583">
    <property type="entry name" value="PSCyt2"/>
    <property type="match status" value="1"/>
</dbReference>
<dbReference type="KEGG" id="bgok:Pr1d_16910"/>
<dbReference type="Gene3D" id="2.60.120.200">
    <property type="match status" value="1"/>
</dbReference>
<dbReference type="InterPro" id="IPR011429">
    <property type="entry name" value="Cyt_c_Planctomycete-type"/>
</dbReference>
<proteinExistence type="predicted"/>
<sequence precursor="true">MKLLLSIVVILASLFSTPLESTWGDGQSASIDYNFDIKPILSDRCYTCHGPDEENRQGGFRLDQLESATGEADSGEHPIVPGDPESSELISRITSSDPDMRMPPVDSNLSMTEEEMGLLRQWIEQGAEWKAHWSFLPLNAAEVQPVEQTDWPRNEIDSFVLAKLQTEGLSPALEANRSTLIRRLTYDLTGLPPTLEQIDAFEADKSPEAYEKLVDRLLASSRYGERMAVDWLDLARYADTYGYQEDRYRETWPWRDWVIKSFNENMPYDQFITWQLAGDLLPDATDEQILATAFNRLHRQTSEGGSVEEEFRTEYVVDRVDTFGAAFLGLTIGCARCHDHKFDPISQKEYYQLFAFFDNIDESGLYSYFTSSTPTPTMTLTTEEEKQTLKNLRDRIARAQEELDNTIVDQRASFDVWLNTSPSHTKSVGLIGDFSLDRLEGENVPNRAQPEQTGQLDENPKFVEGKHGKALKFSGENNFSTRVGGDFTRCDPFTISLWVKTPDVKDRAVIWHRSRASIDAGSRGYELLIEDGKMTASLVHFLPGNGIVIRTEQLFPIDQWVQVTVTYDGSSQADGLQIYWDGQPMKCNVERDNLTRQIVYTDESNEVDTNKVAEIAHQLVLGQRFRDRGFMGGLVDELKVYNRELSELEVASLLDDAKTIQQLIKKAQQRSPQETDQLYDYYLRNHSSEYAVKLAALYEARKAYADAYDKTRQLMVMKEMPEKRPTFLLARGAYDAPADPVSAATLDCLPPMGDSLPNNRLGLARWLTGSSQALTARVAVNRFWQSLFGEGLVATPLDFGSQGTLPTHPALLDWLSESFVESGWDVKKLMKTIVMSATYRQSSVCEPELRERDPLNTLLARGPRHRLSAEAIRDSALFTSGLLIEKIGGPPVKPYQPAGLWEEKGSATYERDKEEGSHRRSIYSFWKRTSPLPSMMTFDASDREVCVVKRQTTATPLQSLVLLNDPQYVEASRALADKLSERADKDIREQVNLAFEKVTSRLPTLAELDILLDLYAEQFEMFQSEPEKADEFLKIGDYRYQTEKNEPSLAALTVVVEAIMNLHESVTKQ</sequence>
<dbReference type="InterPro" id="IPR036909">
    <property type="entry name" value="Cyt_c-like_dom_sf"/>
</dbReference>
<dbReference type="InterPro" id="IPR013320">
    <property type="entry name" value="ConA-like_dom_sf"/>
</dbReference>
<evidence type="ECO:0000256" key="5">
    <source>
        <dbReference type="SAM" id="SignalP"/>
    </source>
</evidence>
<feature type="region of interest" description="Disordered" evidence="4">
    <location>
        <begin position="68"/>
        <end position="87"/>
    </location>
</feature>
<keyword evidence="8" id="KW-1185">Reference proteome</keyword>
<keyword evidence="1 5" id="KW-0732">Signal</keyword>
<evidence type="ECO:0000256" key="2">
    <source>
        <dbReference type="ARBA" id="ARBA00023157"/>
    </source>
</evidence>
<dbReference type="Pfam" id="PF07635">
    <property type="entry name" value="PSCyt1"/>
    <property type="match status" value="1"/>
</dbReference>
<dbReference type="SUPFAM" id="SSF49899">
    <property type="entry name" value="Concanavalin A-like lectins/glucanases"/>
    <property type="match status" value="1"/>
</dbReference>
<dbReference type="SUPFAM" id="SSF46626">
    <property type="entry name" value="Cytochrome c"/>
    <property type="match status" value="1"/>
</dbReference>
<feature type="chain" id="PRO_5022784619" evidence="5">
    <location>
        <begin position="22"/>
        <end position="1069"/>
    </location>
</feature>
<evidence type="ECO:0000313" key="7">
    <source>
        <dbReference type="EMBL" id="QEG34412.1"/>
    </source>
</evidence>
<dbReference type="EMBL" id="CP042913">
    <property type="protein sequence ID" value="QEG34412.1"/>
    <property type="molecule type" value="Genomic_DNA"/>
</dbReference>
<protein>
    <submittedName>
        <fullName evidence="7">Planctomycete cytochrome C</fullName>
    </submittedName>
</protein>
<gene>
    <name evidence="7" type="ORF">Pr1d_16910</name>
</gene>
<evidence type="ECO:0000256" key="1">
    <source>
        <dbReference type="ARBA" id="ARBA00022729"/>
    </source>
</evidence>
<dbReference type="GO" id="GO:0020037">
    <property type="term" value="F:heme binding"/>
    <property type="evidence" value="ECO:0007669"/>
    <property type="project" value="InterPro"/>
</dbReference>
<feature type="signal peptide" evidence="5">
    <location>
        <begin position="1"/>
        <end position="21"/>
    </location>
</feature>
<dbReference type="GO" id="GO:0009055">
    <property type="term" value="F:electron transfer activity"/>
    <property type="evidence" value="ECO:0007669"/>
    <property type="project" value="InterPro"/>
</dbReference>
<dbReference type="PANTHER" id="PTHR35889:SF3">
    <property type="entry name" value="F-BOX DOMAIN-CONTAINING PROTEIN"/>
    <property type="match status" value="1"/>
</dbReference>
<evidence type="ECO:0000313" key="8">
    <source>
        <dbReference type="Proteomes" id="UP000323917"/>
    </source>
</evidence>
<dbReference type="Proteomes" id="UP000323917">
    <property type="component" value="Chromosome"/>
</dbReference>
<reference evidence="7 8" key="1">
    <citation type="submission" date="2019-08" db="EMBL/GenBank/DDBJ databases">
        <title>Deep-cultivation of Planctomycetes and their phenomic and genomic characterization uncovers novel biology.</title>
        <authorList>
            <person name="Wiegand S."/>
            <person name="Jogler M."/>
            <person name="Boedeker C."/>
            <person name="Pinto D."/>
            <person name="Vollmers J."/>
            <person name="Rivas-Marin E."/>
            <person name="Kohn T."/>
            <person name="Peeters S.H."/>
            <person name="Heuer A."/>
            <person name="Rast P."/>
            <person name="Oberbeckmann S."/>
            <person name="Bunk B."/>
            <person name="Jeske O."/>
            <person name="Meyerdierks A."/>
            <person name="Storesund J.E."/>
            <person name="Kallscheuer N."/>
            <person name="Luecker S."/>
            <person name="Lage O.M."/>
            <person name="Pohl T."/>
            <person name="Merkel B.J."/>
            <person name="Hornburger P."/>
            <person name="Mueller R.-W."/>
            <person name="Bruemmer F."/>
            <person name="Labrenz M."/>
            <person name="Spormann A.M."/>
            <person name="Op den Camp H."/>
            <person name="Overmann J."/>
            <person name="Amann R."/>
            <person name="Jetten M.S.M."/>
            <person name="Mascher T."/>
            <person name="Medema M.H."/>
            <person name="Devos D.P."/>
            <person name="Kaster A.-K."/>
            <person name="Ovreas L."/>
            <person name="Rohde M."/>
            <person name="Galperin M.Y."/>
            <person name="Jogler C."/>
        </authorList>
    </citation>
    <scope>NUCLEOTIDE SEQUENCE [LARGE SCALE GENOMIC DNA]</scope>
    <source>
        <strain evidence="7 8">Pr1d</strain>
    </source>
</reference>
<dbReference type="Pfam" id="PF13385">
    <property type="entry name" value="Laminin_G_3"/>
    <property type="match status" value="1"/>
</dbReference>
<name>A0A5B9QAC5_9BACT</name>
<keyword evidence="3" id="KW-0175">Coiled coil</keyword>
<keyword evidence="2" id="KW-1015">Disulfide bond</keyword>
<dbReference type="RefSeq" id="WP_148073065.1">
    <property type="nucleotide sequence ID" value="NZ_CP042913.1"/>
</dbReference>
<dbReference type="InterPro" id="IPR006558">
    <property type="entry name" value="LamG-like"/>
</dbReference>
<dbReference type="AlphaFoldDB" id="A0A5B9QAC5"/>
<accession>A0A5B9QAC5</accession>